<accession>A0A1I7VEQ2</accession>
<feature type="region of interest" description="Disordered" evidence="1">
    <location>
        <begin position="152"/>
        <end position="175"/>
    </location>
</feature>
<feature type="compositionally biased region" description="Low complexity" evidence="1">
    <location>
        <begin position="37"/>
        <end position="53"/>
    </location>
</feature>
<dbReference type="WBParaSite" id="EN70_1742">
    <property type="protein sequence ID" value="EN70_1742"/>
    <property type="gene ID" value="EN70_1742"/>
</dbReference>
<sequence length="175" mass="19463">MANVPIIDRIKIPTREDIGPYHYTEKTGATDKKPATKKNSTSSKETSTSNSENLLNAVSRPFGANLSITGQTTIIGADDMKDESKVAPTNRHFVWRDKAQLKVTTGRESDEVFGDRTTISANLKTIAEKIDGWCALCGTDQQYFMESIQKIDEQERPMSSRTQSSTKQFALPQTQ</sequence>
<proteinExistence type="predicted"/>
<reference evidence="2 3" key="1">
    <citation type="submission" date="2012-04" db="EMBL/GenBank/DDBJ databases">
        <title>The Genome Sequence of Loa loa.</title>
        <authorList>
            <consortium name="The Broad Institute Genome Sequencing Platform"/>
            <consortium name="Broad Institute Genome Sequencing Center for Infectious Disease"/>
            <person name="Nutman T.B."/>
            <person name="Fink D.L."/>
            <person name="Russ C."/>
            <person name="Young S."/>
            <person name="Zeng Q."/>
            <person name="Gargeya S."/>
            <person name="Alvarado L."/>
            <person name="Berlin A."/>
            <person name="Chapman S.B."/>
            <person name="Chen Z."/>
            <person name="Freedman E."/>
            <person name="Gellesch M."/>
            <person name="Goldberg J."/>
            <person name="Griggs A."/>
            <person name="Gujja S."/>
            <person name="Heilman E.R."/>
            <person name="Heiman D."/>
            <person name="Howarth C."/>
            <person name="Mehta T."/>
            <person name="Neiman D."/>
            <person name="Pearson M."/>
            <person name="Roberts A."/>
            <person name="Saif S."/>
            <person name="Shea T."/>
            <person name="Shenoy N."/>
            <person name="Sisk P."/>
            <person name="Stolte C."/>
            <person name="Sykes S."/>
            <person name="White J."/>
            <person name="Yandava C."/>
            <person name="Haas B."/>
            <person name="Henn M.R."/>
            <person name="Nusbaum C."/>
            <person name="Birren B."/>
        </authorList>
    </citation>
    <scope>NUCLEOTIDE SEQUENCE [LARGE SCALE GENOMIC DNA]</scope>
</reference>
<organism evidence="3 4">
    <name type="scientific">Loa loa</name>
    <name type="common">Eye worm</name>
    <name type="synonym">Filaria loa</name>
    <dbReference type="NCBI Taxonomy" id="7209"/>
    <lineage>
        <taxon>Eukaryota</taxon>
        <taxon>Metazoa</taxon>
        <taxon>Ecdysozoa</taxon>
        <taxon>Nematoda</taxon>
        <taxon>Chromadorea</taxon>
        <taxon>Rhabditida</taxon>
        <taxon>Spirurina</taxon>
        <taxon>Spiruromorpha</taxon>
        <taxon>Filarioidea</taxon>
        <taxon>Onchocercidae</taxon>
        <taxon>Loa</taxon>
    </lineage>
</organism>
<dbReference type="CTD" id="9949777"/>
<evidence type="ECO:0000256" key="1">
    <source>
        <dbReference type="SAM" id="MobiDB-lite"/>
    </source>
</evidence>
<dbReference type="GeneID" id="9949777"/>
<evidence type="ECO:0000313" key="4">
    <source>
        <dbReference type="WBParaSite" id="EN70_1742"/>
    </source>
</evidence>
<reference evidence="4" key="2">
    <citation type="submission" date="2016-11" db="UniProtKB">
        <authorList>
            <consortium name="WormBaseParasite"/>
        </authorList>
    </citation>
    <scope>IDENTIFICATION</scope>
</reference>
<evidence type="ECO:0000313" key="3">
    <source>
        <dbReference type="Proteomes" id="UP000095285"/>
    </source>
</evidence>
<dbReference type="EMBL" id="JH712566">
    <property type="protein sequence ID" value="EFO16192.2"/>
    <property type="molecule type" value="Genomic_DNA"/>
</dbReference>
<accession>A0A1S0TMX4</accession>
<dbReference type="STRING" id="7209.A0A1I7VEQ2"/>
<feature type="compositionally biased region" description="Basic and acidic residues" evidence="1">
    <location>
        <begin position="15"/>
        <end position="34"/>
    </location>
</feature>
<name>A0A1I7VEQ2_LOALO</name>
<dbReference type="RefSeq" id="XP_003147877.2">
    <property type="nucleotide sequence ID" value="XM_003147829.2"/>
</dbReference>
<dbReference type="KEGG" id="loa:LOAG_12316"/>
<evidence type="ECO:0000313" key="2">
    <source>
        <dbReference type="EMBL" id="EFO16192.2"/>
    </source>
</evidence>
<dbReference type="AlphaFoldDB" id="A0A1I7VEQ2"/>
<gene>
    <name evidence="2 4" type="ORF">LOAG_12316</name>
</gene>
<keyword evidence="3" id="KW-1185">Reference proteome</keyword>
<feature type="compositionally biased region" description="Polar residues" evidence="1">
    <location>
        <begin position="159"/>
        <end position="175"/>
    </location>
</feature>
<protein>
    <submittedName>
        <fullName evidence="4">Phosphoprotein</fullName>
    </submittedName>
</protein>
<feature type="region of interest" description="Disordered" evidence="1">
    <location>
        <begin position="15"/>
        <end position="55"/>
    </location>
</feature>
<dbReference type="Proteomes" id="UP000095285">
    <property type="component" value="Unassembled WGS sequence"/>
</dbReference>